<dbReference type="FunFam" id="3.40.50.720:FF:000047">
    <property type="entry name" value="NADP-dependent L-serine/L-allo-threonine dehydrogenase"/>
    <property type="match status" value="1"/>
</dbReference>
<dbReference type="InterPro" id="IPR020904">
    <property type="entry name" value="Sc_DH/Rdtase_CS"/>
</dbReference>
<dbReference type="EMBL" id="FUWH01000001">
    <property type="protein sequence ID" value="SJZ38336.1"/>
    <property type="molecule type" value="Genomic_DNA"/>
</dbReference>
<dbReference type="RefSeq" id="WP_078829838.1">
    <property type="nucleotide sequence ID" value="NZ_FUWH01000001.1"/>
</dbReference>
<evidence type="ECO:0000256" key="1">
    <source>
        <dbReference type="ARBA" id="ARBA00006484"/>
    </source>
</evidence>
<proteinExistence type="inferred from homology"/>
<organism evidence="4 5">
    <name type="scientific">Sediminibacterium ginsengisoli</name>
    <dbReference type="NCBI Taxonomy" id="413434"/>
    <lineage>
        <taxon>Bacteria</taxon>
        <taxon>Pseudomonadati</taxon>
        <taxon>Bacteroidota</taxon>
        <taxon>Chitinophagia</taxon>
        <taxon>Chitinophagales</taxon>
        <taxon>Chitinophagaceae</taxon>
        <taxon>Sediminibacterium</taxon>
    </lineage>
</organism>
<dbReference type="PANTHER" id="PTHR42901:SF1">
    <property type="entry name" value="ALCOHOL DEHYDROGENASE"/>
    <property type="match status" value="1"/>
</dbReference>
<dbReference type="PRINTS" id="PR00080">
    <property type="entry name" value="SDRFAMILY"/>
</dbReference>
<comment type="similarity">
    <text evidence="1 3">Belongs to the short-chain dehydrogenases/reductases (SDR) family.</text>
</comment>
<evidence type="ECO:0000313" key="4">
    <source>
        <dbReference type="EMBL" id="SJZ38336.1"/>
    </source>
</evidence>
<evidence type="ECO:0000313" key="5">
    <source>
        <dbReference type="Proteomes" id="UP000190888"/>
    </source>
</evidence>
<dbReference type="GO" id="GO:0016616">
    <property type="term" value="F:oxidoreductase activity, acting on the CH-OH group of donors, NAD or NADP as acceptor"/>
    <property type="evidence" value="ECO:0007669"/>
    <property type="project" value="UniProtKB-ARBA"/>
</dbReference>
<sequence length="251" mass="27566">MKKIILVTGATSGFGKAIATSFCKAGWNCIITGRREDILVQLAGDLQVTYGVDVIPLVFDVRDRHAVNTAISQLPEEWQAIDVLVNNAGLALGRDSFEVANLDDWDTMIDTNLKGLLYVSKAVLPYLVERKKGHIINIGSTAAKEVYKDGNTYCATKHAVDAISKAMRIDLLQHKIKVTAIHPGAAETEFSIVRFKGDEEKARQVYEGYQALQAQDIADIALYVANLPEHVCINDLVVTCLAQANSMYVQK</sequence>
<keyword evidence="2" id="KW-0560">Oxidoreductase</keyword>
<dbReference type="PROSITE" id="PS00061">
    <property type="entry name" value="ADH_SHORT"/>
    <property type="match status" value="1"/>
</dbReference>
<reference evidence="4 5" key="1">
    <citation type="submission" date="2017-02" db="EMBL/GenBank/DDBJ databases">
        <authorList>
            <person name="Peterson S.W."/>
        </authorList>
    </citation>
    <scope>NUCLEOTIDE SEQUENCE [LARGE SCALE GENOMIC DNA]</scope>
    <source>
        <strain evidence="4 5">DSM 22335</strain>
    </source>
</reference>
<evidence type="ECO:0000256" key="2">
    <source>
        <dbReference type="ARBA" id="ARBA00023002"/>
    </source>
</evidence>
<dbReference type="STRING" id="413434.SAMN04488132_101507"/>
<dbReference type="OrthoDB" id="9775296at2"/>
<dbReference type="SUPFAM" id="SSF51735">
    <property type="entry name" value="NAD(P)-binding Rossmann-fold domains"/>
    <property type="match status" value="1"/>
</dbReference>
<dbReference type="Gene3D" id="3.40.50.720">
    <property type="entry name" value="NAD(P)-binding Rossmann-like Domain"/>
    <property type="match status" value="1"/>
</dbReference>
<evidence type="ECO:0000256" key="3">
    <source>
        <dbReference type="RuleBase" id="RU000363"/>
    </source>
</evidence>
<dbReference type="Proteomes" id="UP000190888">
    <property type="component" value="Unassembled WGS sequence"/>
</dbReference>
<dbReference type="InterPro" id="IPR036291">
    <property type="entry name" value="NAD(P)-bd_dom_sf"/>
</dbReference>
<keyword evidence="5" id="KW-1185">Reference proteome</keyword>
<dbReference type="PRINTS" id="PR00081">
    <property type="entry name" value="GDHRDH"/>
</dbReference>
<dbReference type="InterPro" id="IPR002347">
    <property type="entry name" value="SDR_fam"/>
</dbReference>
<dbReference type="PANTHER" id="PTHR42901">
    <property type="entry name" value="ALCOHOL DEHYDROGENASE"/>
    <property type="match status" value="1"/>
</dbReference>
<dbReference type="Pfam" id="PF00106">
    <property type="entry name" value="adh_short"/>
    <property type="match status" value="1"/>
</dbReference>
<gene>
    <name evidence="4" type="ORF">SAMN04488132_101507</name>
</gene>
<accession>A0A1T4K7F0</accession>
<protein>
    <submittedName>
        <fullName evidence="4">NADP-dependent 3-hydroxy acid dehydrogenase YdfG</fullName>
    </submittedName>
</protein>
<name>A0A1T4K7F0_9BACT</name>
<dbReference type="AlphaFoldDB" id="A0A1T4K7F0"/>